<feature type="region of interest" description="Disordered" evidence="1">
    <location>
        <begin position="1"/>
        <end position="21"/>
    </location>
</feature>
<feature type="region of interest" description="Disordered" evidence="1">
    <location>
        <begin position="39"/>
        <end position="95"/>
    </location>
</feature>
<comment type="caution">
    <text evidence="3">The sequence shown here is derived from an EMBL/GenBank/DDBJ whole genome shotgun (WGS) entry which is preliminary data.</text>
</comment>
<dbReference type="InterPro" id="IPR040256">
    <property type="entry name" value="At4g02000-like"/>
</dbReference>
<reference evidence="3 4" key="1">
    <citation type="submission" date="2020-02" db="EMBL/GenBank/DDBJ databases">
        <authorList>
            <person name="Ma Q."/>
            <person name="Huang Y."/>
            <person name="Song X."/>
            <person name="Pei D."/>
        </authorList>
    </citation>
    <scope>NUCLEOTIDE SEQUENCE [LARGE SCALE GENOMIC DNA]</scope>
    <source>
        <strain evidence="3">Sxm20200214</strain>
        <tissue evidence="3">Leaf</tissue>
    </source>
</reference>
<proteinExistence type="predicted"/>
<dbReference type="EMBL" id="JAAMPC010000011">
    <property type="protein sequence ID" value="KAG2280108.1"/>
    <property type="molecule type" value="Genomic_DNA"/>
</dbReference>
<sequence length="489" mass="53323">MARLQGAAKPPVSVKSLKKQSPLVVTPVVDVATATEVVLTGESSTSSPREISSQDASLATAIDRPSTPIQKDREEVDTPAACEEEGARRPTSEVQAPIQTAIAIPTTATAAAPQSEVRNYASLLKASAKLEEIGTPSEHISGAPFVFIPDENIKAPKEEFREIIGVVNALWARAGPRIFVHNVGEGEFLLRVTNEKTREMFLARTCWNVAGLPMFVAPWSPKFTPDEAPLTSAILPVELRDVPYLLFNKESLSRIATAVGKPVSLAPETERKENFKVAKLYVRVDLTKSLPKKIISGFSNGRETEISASYPWLPLKCEACRKFGHSQEKCRTRQGVPPPRRRSMSPKATREKSNKSPKEGRASHHDKFPKHKPQSSNRASVVGDGVLASTQEGKKTVPNVEIAQKVAPNVRDDACSDKPEAPNEEVLARPCIEDSSLERASSEETVVEQPYTSLRDDDPSAGRHGRSGEDNPFYLATGRKSGRKAKSLQ</sequence>
<evidence type="ECO:0000313" key="3">
    <source>
        <dbReference type="EMBL" id="KAG2280108.1"/>
    </source>
</evidence>
<dbReference type="PANTHER" id="PTHR31286">
    <property type="entry name" value="GLYCINE-RICH CELL WALL STRUCTURAL PROTEIN 1.8-LIKE"/>
    <property type="match status" value="1"/>
</dbReference>
<evidence type="ECO:0000259" key="2">
    <source>
        <dbReference type="Pfam" id="PF14111"/>
    </source>
</evidence>
<feature type="region of interest" description="Disordered" evidence="1">
    <location>
        <begin position="411"/>
        <end position="489"/>
    </location>
</feature>
<dbReference type="PANTHER" id="PTHR31286:SF175">
    <property type="entry name" value="DUF4283 DOMAIN-CONTAINING PROTEIN"/>
    <property type="match status" value="1"/>
</dbReference>
<accession>A0A8X7R2Q6</accession>
<name>A0A8X7R2Q6_BRACI</name>
<feature type="compositionally biased region" description="Low complexity" evidence="1">
    <location>
        <begin position="39"/>
        <end position="53"/>
    </location>
</feature>
<dbReference type="InterPro" id="IPR025558">
    <property type="entry name" value="DUF4283"/>
</dbReference>
<evidence type="ECO:0000313" key="4">
    <source>
        <dbReference type="Proteomes" id="UP000886595"/>
    </source>
</evidence>
<protein>
    <recommendedName>
        <fullName evidence="2">DUF4283 domain-containing protein</fullName>
    </recommendedName>
</protein>
<feature type="compositionally biased region" description="Basic and acidic residues" evidence="1">
    <location>
        <begin position="411"/>
        <end position="421"/>
    </location>
</feature>
<dbReference type="Pfam" id="PF14111">
    <property type="entry name" value="DUF4283"/>
    <property type="match status" value="1"/>
</dbReference>
<dbReference type="OrthoDB" id="1112026at2759"/>
<dbReference type="AlphaFoldDB" id="A0A8X7R2Q6"/>
<dbReference type="Proteomes" id="UP000886595">
    <property type="component" value="Unassembled WGS sequence"/>
</dbReference>
<keyword evidence="4" id="KW-1185">Reference proteome</keyword>
<feature type="compositionally biased region" description="Basic and acidic residues" evidence="1">
    <location>
        <begin position="454"/>
        <end position="469"/>
    </location>
</feature>
<evidence type="ECO:0000256" key="1">
    <source>
        <dbReference type="SAM" id="MobiDB-lite"/>
    </source>
</evidence>
<organism evidence="3 4">
    <name type="scientific">Brassica carinata</name>
    <name type="common">Ethiopian mustard</name>
    <name type="synonym">Abyssinian cabbage</name>
    <dbReference type="NCBI Taxonomy" id="52824"/>
    <lineage>
        <taxon>Eukaryota</taxon>
        <taxon>Viridiplantae</taxon>
        <taxon>Streptophyta</taxon>
        <taxon>Embryophyta</taxon>
        <taxon>Tracheophyta</taxon>
        <taxon>Spermatophyta</taxon>
        <taxon>Magnoliopsida</taxon>
        <taxon>eudicotyledons</taxon>
        <taxon>Gunneridae</taxon>
        <taxon>Pentapetalae</taxon>
        <taxon>rosids</taxon>
        <taxon>malvids</taxon>
        <taxon>Brassicales</taxon>
        <taxon>Brassicaceae</taxon>
        <taxon>Brassiceae</taxon>
        <taxon>Brassica</taxon>
    </lineage>
</organism>
<feature type="compositionally biased region" description="Basic and acidic residues" evidence="1">
    <location>
        <begin position="348"/>
        <end position="366"/>
    </location>
</feature>
<feature type="compositionally biased region" description="Basic residues" evidence="1">
    <location>
        <begin position="480"/>
        <end position="489"/>
    </location>
</feature>
<feature type="region of interest" description="Disordered" evidence="1">
    <location>
        <begin position="327"/>
        <end position="381"/>
    </location>
</feature>
<gene>
    <name evidence="3" type="ORF">Bca52824_051328</name>
</gene>
<feature type="domain" description="DUF4283" evidence="2">
    <location>
        <begin position="158"/>
        <end position="227"/>
    </location>
</feature>